<dbReference type="PANTHER" id="PTHR12663">
    <property type="entry name" value="ANDROGEN INDUCED INHIBITOR OF PROLIFERATION AS3 / PDS5-RELATED"/>
    <property type="match status" value="1"/>
</dbReference>
<evidence type="ECO:0000256" key="5">
    <source>
        <dbReference type="ARBA" id="ARBA00023306"/>
    </source>
</evidence>
<dbReference type="AlphaFoldDB" id="A0A7S3JS05"/>
<keyword evidence="3" id="KW-0498">Mitosis</keyword>
<evidence type="ECO:0000256" key="3">
    <source>
        <dbReference type="ARBA" id="ARBA00022776"/>
    </source>
</evidence>
<dbReference type="InterPro" id="IPR039776">
    <property type="entry name" value="Pds5"/>
</dbReference>
<dbReference type="GO" id="GO:0000785">
    <property type="term" value="C:chromatin"/>
    <property type="evidence" value="ECO:0007669"/>
    <property type="project" value="TreeGrafter"/>
</dbReference>
<comment type="subcellular location">
    <subcellularLocation>
        <location evidence="1">Nucleus</location>
    </subcellularLocation>
</comment>
<keyword evidence="2" id="KW-0132">Cell division</keyword>
<dbReference type="GO" id="GO:0007064">
    <property type="term" value="P:mitotic sister chromatid cohesion"/>
    <property type="evidence" value="ECO:0007669"/>
    <property type="project" value="InterPro"/>
</dbReference>
<evidence type="ECO:0000256" key="4">
    <source>
        <dbReference type="ARBA" id="ARBA00023242"/>
    </source>
</evidence>
<evidence type="ECO:0008006" key="8">
    <source>
        <dbReference type="Google" id="ProtNLM"/>
    </source>
</evidence>
<dbReference type="SUPFAM" id="SSF48371">
    <property type="entry name" value="ARM repeat"/>
    <property type="match status" value="1"/>
</dbReference>
<keyword evidence="4" id="KW-0539">Nucleus</keyword>
<dbReference type="InterPro" id="IPR011989">
    <property type="entry name" value="ARM-like"/>
</dbReference>
<dbReference type="Gene3D" id="1.25.10.10">
    <property type="entry name" value="Leucine-rich Repeat Variant"/>
    <property type="match status" value="1"/>
</dbReference>
<reference evidence="7" key="1">
    <citation type="submission" date="2021-01" db="EMBL/GenBank/DDBJ databases">
        <authorList>
            <person name="Corre E."/>
            <person name="Pelletier E."/>
            <person name="Niang G."/>
            <person name="Scheremetjew M."/>
            <person name="Finn R."/>
            <person name="Kale V."/>
            <person name="Holt S."/>
            <person name="Cochrane G."/>
            <person name="Meng A."/>
            <person name="Brown T."/>
            <person name="Cohen L."/>
        </authorList>
    </citation>
    <scope>NUCLEOTIDE SEQUENCE</scope>
    <source>
        <strain evidence="7">CCMP1510</strain>
    </source>
</reference>
<gene>
    <name evidence="7" type="ORF">ALAG00032_LOCUS3817</name>
</gene>
<protein>
    <recommendedName>
        <fullName evidence="8">Sister chromatid cohesion protein</fullName>
    </recommendedName>
</protein>
<dbReference type="Pfam" id="PF20168">
    <property type="entry name" value="PDS5"/>
    <property type="match status" value="1"/>
</dbReference>
<evidence type="ECO:0000313" key="7">
    <source>
        <dbReference type="EMBL" id="CAE0363076.1"/>
    </source>
</evidence>
<dbReference type="GO" id="GO:0005634">
    <property type="term" value="C:nucleus"/>
    <property type="evidence" value="ECO:0007669"/>
    <property type="project" value="UniProtKB-SubCell"/>
</dbReference>
<dbReference type="GO" id="GO:0051301">
    <property type="term" value="P:cell division"/>
    <property type="evidence" value="ECO:0007669"/>
    <property type="project" value="UniProtKB-KW"/>
</dbReference>
<dbReference type="GO" id="GO:0006281">
    <property type="term" value="P:DNA repair"/>
    <property type="evidence" value="ECO:0007669"/>
    <property type="project" value="TreeGrafter"/>
</dbReference>
<organism evidence="7">
    <name type="scientific">Aureoumbra lagunensis</name>
    <dbReference type="NCBI Taxonomy" id="44058"/>
    <lineage>
        <taxon>Eukaryota</taxon>
        <taxon>Sar</taxon>
        <taxon>Stramenopiles</taxon>
        <taxon>Ochrophyta</taxon>
        <taxon>Pelagophyceae</taxon>
        <taxon>Pelagomonadales</taxon>
        <taxon>Aureoumbra</taxon>
    </lineage>
</organism>
<sequence length="1246" mass="135491">MEENSEEVADFEIDDVEDEEEVEVESLEQAAIEALSQGDGVTAARALESCCEILRTTDQDGRWPRGIRNLAVTVASEAISYSTHATVGLWAASCGVEMLRIFAPQSPFGAQECGRFFKMVAAQLRRLVPEQSTAEKIALQQARLIVDSLRGFQSVIALVEASVTCVEADEAVVQLVDACFGACRDDLGIGLPDACLDVACLLIAEASGRPDGTPPQLLDAVLATLLPTARAESPVAHEAARLAVLRLQDVLAKPISQFLQACFLLIQADANSSTCTTNKNINNDPPWFLARDQPVIAYALMYELHLISIDLVSPSLRHLGDLMTSEIEKCREAGATLFGRLCADKARHYARFEDIYDSWLRRFVDSSAQVRAHMVKVGLKVATTCGDQILAQQLRTKATERLDDPDHRVRRAAVHAVTDALHQDLTNDEMCMALGARIMDKKPEVRTDALTGLAAIFAKHHEEYALDWIPRLLLRSYSAQCNANTEVQERARLLLDRKVSSCLELAECLDAKADDYAPAFQGLELLLRTHATHQKQLNVYLDKREAIISRDKTKSSSTLFGKKRPSLSDDEDDDDYQELRAELDGAQAALALLVPGSKSGWTRSLTAVKDGKVFKALRIVADASASKTARLEAKTDAISRLSALDTEIGRRVESVADGALDLVVDAEDLRTAMTDKSADITASLVLAVAKQHPSLLVAVGARAIGAYAKTAASQRDETIFVKAAAMAVSALVKADPRSADKMRKSTGTAMINLALEDNDDPFTIESVKHAAEASLILGQEITSRAATFDFSYDTPGLVARLKTLGRIALHCGCDQISECLDEIHNNLIAHGPPEQSNDKKKKRKGIASVFGTASQGQQFSTHFLALRAAIKVQSYAVLGDNDSVPQRWSRLACTLFDILENNGEPPSKAQCKPTERAELRRLAGSQALKLATHHAAFAQGTTPPRWRLLCSLIIDESAAVSTSFGGKLAKLIQSRSDESGIFAKWAPALCLLNSDDSTYLKGVRRSLLIGVRRARAEYARRLAGADNAQEDAIARDLLPEYALPYAIHLLARIYANTLTDPSNGATMAKPVARALTTLFDALTNGLDANAHNVAFLLRCCAEIVASSSSDNTNEHDTRLAAQAADLLKVKYVNTQAALTPFPGNIFLPSSLYPQVSSSSTTGQRLAQNIFTSYDDESSRRSSASIRGIHFGSRVTSASKKKKKRRISDHSFDSDDDFSTSRPLHDRDANSTSRHQSSRILSPISAS</sequence>
<keyword evidence="5" id="KW-0131">Cell cycle</keyword>
<accession>A0A7S3JS05</accession>
<feature type="region of interest" description="Disordered" evidence="6">
    <location>
        <begin position="1194"/>
        <end position="1246"/>
    </location>
</feature>
<dbReference type="InterPro" id="IPR016024">
    <property type="entry name" value="ARM-type_fold"/>
</dbReference>
<proteinExistence type="predicted"/>
<evidence type="ECO:0000256" key="2">
    <source>
        <dbReference type="ARBA" id="ARBA00022618"/>
    </source>
</evidence>
<dbReference type="EMBL" id="HBIJ01005399">
    <property type="protein sequence ID" value="CAE0363076.1"/>
    <property type="molecule type" value="Transcribed_RNA"/>
</dbReference>
<name>A0A7S3JS05_9STRA</name>
<feature type="compositionally biased region" description="Polar residues" evidence="6">
    <location>
        <begin position="1229"/>
        <end position="1246"/>
    </location>
</feature>
<evidence type="ECO:0000256" key="6">
    <source>
        <dbReference type="SAM" id="MobiDB-lite"/>
    </source>
</evidence>
<evidence type="ECO:0000256" key="1">
    <source>
        <dbReference type="ARBA" id="ARBA00004123"/>
    </source>
</evidence>
<dbReference type="PANTHER" id="PTHR12663:SF0">
    <property type="entry name" value="PRECOCIOUS DISSOCIATION OF SISTERS 5, ISOFORM A"/>
    <property type="match status" value="1"/>
</dbReference>